<evidence type="ECO:0000256" key="5">
    <source>
        <dbReference type="ARBA" id="ARBA00022838"/>
    </source>
</evidence>
<dbReference type="InterPro" id="IPR005550">
    <property type="entry name" value="Kinetochore_Ndc80"/>
</dbReference>
<comment type="function">
    <text evidence="10">Acts as a component of the essential kinetochore-associated NDC80 complex, which is required for chromosome segregation and spindle checkpoint activity.</text>
</comment>
<evidence type="ECO:0000256" key="12">
    <source>
        <dbReference type="SAM" id="MobiDB-lite"/>
    </source>
</evidence>
<comment type="subunit">
    <text evidence="10">Component of the NDC80 complex.</text>
</comment>
<dbReference type="PANTHER" id="PTHR10643">
    <property type="entry name" value="KINETOCHORE PROTEIN NDC80"/>
    <property type="match status" value="1"/>
</dbReference>
<evidence type="ECO:0000256" key="9">
    <source>
        <dbReference type="ARBA" id="ARBA00023328"/>
    </source>
</evidence>
<feature type="region of interest" description="Disordered" evidence="12">
    <location>
        <begin position="1"/>
        <end position="86"/>
    </location>
</feature>
<feature type="compositionally biased region" description="Polar residues" evidence="12">
    <location>
        <begin position="1"/>
        <end position="16"/>
    </location>
</feature>
<keyword evidence="8 10" id="KW-0131">Cell cycle</keyword>
<evidence type="ECO:0000256" key="11">
    <source>
        <dbReference type="SAM" id="Coils"/>
    </source>
</evidence>
<sequence>MSRRQTLANLSPSQLNAKIGGNNAAGPGRSAKDPPGALPAKGRKSMAVGLVADRPSAVGAGLDPRRSSAFGAKPSGPKQDPRPLSSKDYQASCIRAVITYLSTHNFPAAVAPKTLASPTGKDFATIVTFLFQQVDPTFRIQGKVEDEVPVFFKRLNYPFQISKSALFAVGSPHSWPAVLAALTWLVELLNYTEKADDTAGSAFERENKVEQEFLDYLAAGYGAFMSGNDDRCQQLDDELSAKFTAREGDLEARCEQLKRANAEVLAELERLRSLPDPVVVAQQQREEQLVDMQKFEQLIQNLQGLKQTLTRKLSEKKSDLQAKQDQIAGAVADVERLRQRVASQTINKADLNRMIMERNKQNEMLNSEKEKCEQMEQKVHEQEVQIVHRLTALESTVERYNKLAHRLKLIPATSKRADGTNYELRINRDSANQADFSSLDLKGVVKPGLERLCEMYRTRASELSQDLISLREACVARAERNAEKKEENAALEGEIARLEAQLQAAKDAHEEKCRRLVAQADSIKAQVDEFRSAASNRTEHMEERLSRVQAAYEQTKRDCEAELSRLESDLKAAMQMLIAHKEAVGGAISRAAGTVRQVKAELAAGGAPRPVAVA</sequence>
<evidence type="ECO:0000256" key="3">
    <source>
        <dbReference type="ARBA" id="ARBA00022618"/>
    </source>
</evidence>
<evidence type="ECO:0000256" key="2">
    <source>
        <dbReference type="ARBA" id="ARBA00022454"/>
    </source>
</evidence>
<feature type="domain" description="Kinetochore protein NDC80 loop region" evidence="14">
    <location>
        <begin position="369"/>
        <end position="585"/>
    </location>
</feature>
<keyword evidence="9 10" id="KW-0137">Centromere</keyword>
<comment type="subcellular location">
    <subcellularLocation>
        <location evidence="10">Chromosome</location>
        <location evidence="10">Centromere</location>
        <location evidence="10">Kinetochore</location>
    </subcellularLocation>
    <subcellularLocation>
        <location evidence="10">Nucleus</location>
    </subcellularLocation>
</comment>
<keyword evidence="5 10" id="KW-0995">Kinetochore</keyword>
<evidence type="ECO:0000256" key="1">
    <source>
        <dbReference type="ARBA" id="ARBA00007050"/>
    </source>
</evidence>
<keyword evidence="6 11" id="KW-0175">Coiled coil</keyword>
<dbReference type="InterPro" id="IPR038273">
    <property type="entry name" value="Ndc80_sf"/>
</dbReference>
<dbReference type="InterPro" id="IPR057091">
    <property type="entry name" value="NDC80_loop"/>
</dbReference>
<comment type="similarity">
    <text evidence="1 10">Belongs to the NDC80/HEC1 family.</text>
</comment>
<dbReference type="OrthoDB" id="7459479at2759"/>
<dbReference type="GO" id="GO:0031262">
    <property type="term" value="C:Ndc80 complex"/>
    <property type="evidence" value="ECO:0007669"/>
    <property type="project" value="UniProtKB-UniRule"/>
</dbReference>
<gene>
    <name evidence="15" type="ORF">HXX76_012681</name>
</gene>
<dbReference type="GO" id="GO:0051301">
    <property type="term" value="P:cell division"/>
    <property type="evidence" value="ECO:0007669"/>
    <property type="project" value="UniProtKB-UniRule"/>
</dbReference>
<dbReference type="Gene3D" id="1.10.418.30">
    <property type="entry name" value="Ncd80 complex, Ncd80 subunit"/>
    <property type="match status" value="1"/>
</dbReference>
<feature type="coiled-coil region" evidence="11">
    <location>
        <begin position="481"/>
        <end position="583"/>
    </location>
</feature>
<keyword evidence="16" id="KW-1185">Reference proteome</keyword>
<dbReference type="GO" id="GO:0051315">
    <property type="term" value="P:attachment of mitotic spindle microtubules to kinetochore"/>
    <property type="evidence" value="ECO:0007669"/>
    <property type="project" value="UniProtKB-UniRule"/>
</dbReference>
<protein>
    <recommendedName>
        <fullName evidence="10">Kinetochore protein NDC80</fullName>
    </recommendedName>
</protein>
<evidence type="ECO:0000313" key="15">
    <source>
        <dbReference type="EMBL" id="KAG2426894.1"/>
    </source>
</evidence>
<evidence type="ECO:0000256" key="6">
    <source>
        <dbReference type="ARBA" id="ARBA00023054"/>
    </source>
</evidence>
<feature type="coiled-coil region" evidence="11">
    <location>
        <begin position="247"/>
        <end position="385"/>
    </location>
</feature>
<evidence type="ECO:0000256" key="4">
    <source>
        <dbReference type="ARBA" id="ARBA00022776"/>
    </source>
</evidence>
<comment type="caution">
    <text evidence="15">The sequence shown here is derived from an EMBL/GenBank/DDBJ whole genome shotgun (WGS) entry which is preliminary data.</text>
</comment>
<keyword evidence="4 10" id="KW-0498">Mitosis</keyword>
<dbReference type="Gene3D" id="6.10.250.1950">
    <property type="match status" value="1"/>
</dbReference>
<evidence type="ECO:0000256" key="8">
    <source>
        <dbReference type="ARBA" id="ARBA00023306"/>
    </source>
</evidence>
<organism evidence="15 16">
    <name type="scientific">Chlamydomonas incerta</name>
    <dbReference type="NCBI Taxonomy" id="51695"/>
    <lineage>
        <taxon>Eukaryota</taxon>
        <taxon>Viridiplantae</taxon>
        <taxon>Chlorophyta</taxon>
        <taxon>core chlorophytes</taxon>
        <taxon>Chlorophyceae</taxon>
        <taxon>CS clade</taxon>
        <taxon>Chlamydomonadales</taxon>
        <taxon>Chlamydomonadaceae</taxon>
        <taxon>Chlamydomonas</taxon>
    </lineage>
</organism>
<dbReference type="Proteomes" id="UP000650467">
    <property type="component" value="Unassembled WGS sequence"/>
</dbReference>
<proteinExistence type="inferred from homology"/>
<evidence type="ECO:0000259" key="14">
    <source>
        <dbReference type="Pfam" id="PF24487"/>
    </source>
</evidence>
<keyword evidence="3 10" id="KW-0132">Cell division</keyword>
<evidence type="ECO:0000256" key="10">
    <source>
        <dbReference type="RuleBase" id="RU368072"/>
    </source>
</evidence>
<accession>A0A835SH47</accession>
<dbReference type="GO" id="GO:0005634">
    <property type="term" value="C:nucleus"/>
    <property type="evidence" value="ECO:0007669"/>
    <property type="project" value="UniProtKB-SubCell"/>
</dbReference>
<evidence type="ECO:0000313" key="16">
    <source>
        <dbReference type="Proteomes" id="UP000650467"/>
    </source>
</evidence>
<feature type="domain" description="Kinetochore protein Ndc80 CH" evidence="13">
    <location>
        <begin position="72"/>
        <end position="194"/>
    </location>
</feature>
<evidence type="ECO:0000259" key="13">
    <source>
        <dbReference type="Pfam" id="PF03801"/>
    </source>
</evidence>
<dbReference type="EMBL" id="JAEHOC010000044">
    <property type="protein sequence ID" value="KAG2426894.1"/>
    <property type="molecule type" value="Genomic_DNA"/>
</dbReference>
<dbReference type="AlphaFoldDB" id="A0A835SH47"/>
<evidence type="ECO:0000256" key="7">
    <source>
        <dbReference type="ARBA" id="ARBA00023242"/>
    </source>
</evidence>
<dbReference type="InterPro" id="IPR055260">
    <property type="entry name" value="Ndc80_CH"/>
</dbReference>
<name>A0A835SH47_CHLIN</name>
<dbReference type="Pfam" id="PF24487">
    <property type="entry name" value="NDC80_loop"/>
    <property type="match status" value="1"/>
</dbReference>
<dbReference type="PANTHER" id="PTHR10643:SF2">
    <property type="entry name" value="KINETOCHORE PROTEIN NDC80 HOMOLOG"/>
    <property type="match status" value="1"/>
</dbReference>
<keyword evidence="7 10" id="KW-0539">Nucleus</keyword>
<keyword evidence="2 10" id="KW-0158">Chromosome</keyword>
<dbReference type="Pfam" id="PF03801">
    <property type="entry name" value="Ndc80_HEC"/>
    <property type="match status" value="1"/>
</dbReference>
<reference evidence="15" key="1">
    <citation type="journal article" date="2020" name="bioRxiv">
        <title>Comparative genomics of Chlamydomonas.</title>
        <authorList>
            <person name="Craig R.J."/>
            <person name="Hasan A.R."/>
            <person name="Ness R.W."/>
            <person name="Keightley P.D."/>
        </authorList>
    </citation>
    <scope>NUCLEOTIDE SEQUENCE</scope>
    <source>
        <strain evidence="15">SAG 7.73</strain>
    </source>
</reference>